<gene>
    <name evidence="1" type="ORF">O181_020492</name>
</gene>
<reference evidence="1" key="1">
    <citation type="submission" date="2021-03" db="EMBL/GenBank/DDBJ databases">
        <title>Draft genome sequence of rust myrtle Austropuccinia psidii MF-1, a brazilian biotype.</title>
        <authorList>
            <person name="Quecine M.C."/>
            <person name="Pachon D.M.R."/>
            <person name="Bonatelli M.L."/>
            <person name="Correr F.H."/>
            <person name="Franceschini L.M."/>
            <person name="Leite T.F."/>
            <person name="Margarido G.R.A."/>
            <person name="Almeida C.A."/>
            <person name="Ferrarezi J.A."/>
            <person name="Labate C.A."/>
        </authorList>
    </citation>
    <scope>NUCLEOTIDE SEQUENCE</scope>
    <source>
        <strain evidence="1">MF-1</strain>
    </source>
</reference>
<dbReference type="Proteomes" id="UP000765509">
    <property type="component" value="Unassembled WGS sequence"/>
</dbReference>
<name>A0A9Q3GVD3_9BASI</name>
<comment type="caution">
    <text evidence="1">The sequence shown here is derived from an EMBL/GenBank/DDBJ whole genome shotgun (WGS) entry which is preliminary data.</text>
</comment>
<organism evidence="1 2">
    <name type="scientific">Austropuccinia psidii MF-1</name>
    <dbReference type="NCBI Taxonomy" id="1389203"/>
    <lineage>
        <taxon>Eukaryota</taxon>
        <taxon>Fungi</taxon>
        <taxon>Dikarya</taxon>
        <taxon>Basidiomycota</taxon>
        <taxon>Pucciniomycotina</taxon>
        <taxon>Pucciniomycetes</taxon>
        <taxon>Pucciniales</taxon>
        <taxon>Sphaerophragmiaceae</taxon>
        <taxon>Austropuccinia</taxon>
    </lineage>
</organism>
<evidence type="ECO:0000313" key="1">
    <source>
        <dbReference type="EMBL" id="MBW0480777.1"/>
    </source>
</evidence>
<accession>A0A9Q3GVD3</accession>
<evidence type="ECO:0000313" key="2">
    <source>
        <dbReference type="Proteomes" id="UP000765509"/>
    </source>
</evidence>
<proteinExistence type="predicted"/>
<evidence type="ECO:0008006" key="3">
    <source>
        <dbReference type="Google" id="ProtNLM"/>
    </source>
</evidence>
<keyword evidence="2" id="KW-1185">Reference proteome</keyword>
<protein>
    <recommendedName>
        <fullName evidence="3">CCHC-type domain-containing protein</fullName>
    </recommendedName>
</protein>
<dbReference type="AlphaFoldDB" id="A0A9Q3GVD3"/>
<sequence length="359" mass="41404">MREEDGKHDLSWWKSEIITKWANNSWRFKMENSLESAIFNSEKDKPFITCLKQKERLSALHPDMSDSMINMKILRKCRGELQDYVKCRCVEPFPKEDYINAMEYIITRTRIGKTWIRNLMESKLIPNISSKENKPVLKCHKCGRTSHLSNICMKKTQINDVQINEEVQGSEEKDESDQVSAVSEDTPVEYYSIEKITAFFEVTEVHNHLLQYSEDCYNLINIQDAIMCKTKSARGKGYTAGAPCITSILMNDFEAKVNLDTVAFFTFMGNDYLQIILPEWKNHLLQLEGFHFGSSSNNMYPLGILDTNLVFPHLAGSVRMKTEIVVMDNCASQHISLGNYYLNIYGIDINNHKGINFTI</sequence>
<dbReference type="EMBL" id="AVOT02006104">
    <property type="protein sequence ID" value="MBW0480777.1"/>
    <property type="molecule type" value="Genomic_DNA"/>
</dbReference>